<name>Q096Y7_STIAD</name>
<evidence type="ECO:0000256" key="3">
    <source>
        <dbReference type="PIRSR" id="PIRSR610905-1"/>
    </source>
</evidence>
<dbReference type="GO" id="GO:0052757">
    <property type="term" value="F:chondroitin hydrolase activity"/>
    <property type="evidence" value="ECO:0007669"/>
    <property type="project" value="TreeGrafter"/>
</dbReference>
<evidence type="ECO:0000256" key="2">
    <source>
        <dbReference type="ARBA" id="ARBA00038358"/>
    </source>
</evidence>
<keyword evidence="5" id="KW-0732">Signal</keyword>
<feature type="active site" description="Proton donor" evidence="3">
    <location>
        <position position="180"/>
    </location>
</feature>
<feature type="chain" id="PRO_5010840316" evidence="5">
    <location>
        <begin position="29"/>
        <end position="784"/>
    </location>
</feature>
<dbReference type="STRING" id="378806.STAUR_3603"/>
<dbReference type="InterPro" id="IPR008928">
    <property type="entry name" value="6-hairpin_glycosidase_sf"/>
</dbReference>
<feature type="signal peptide" evidence="5">
    <location>
        <begin position="1"/>
        <end position="28"/>
    </location>
</feature>
<dbReference type="eggNOG" id="COG4225">
    <property type="taxonomic scope" value="Bacteria"/>
</dbReference>
<dbReference type="RefSeq" id="WP_002612676.1">
    <property type="nucleotide sequence ID" value="NC_014623.1"/>
</dbReference>
<dbReference type="EMBL" id="AAMD01000027">
    <property type="protein sequence ID" value="EAU67778.1"/>
    <property type="molecule type" value="Genomic_DNA"/>
</dbReference>
<dbReference type="InterPro" id="IPR052369">
    <property type="entry name" value="UG_Glycosaminoglycan_Hydrolase"/>
</dbReference>
<dbReference type="AlphaFoldDB" id="Q096Y7"/>
<dbReference type="PATRIC" id="fig|378806.16.peg.7028"/>
<dbReference type="GO" id="GO:0000272">
    <property type="term" value="P:polysaccharide catabolic process"/>
    <property type="evidence" value="ECO:0007669"/>
    <property type="project" value="TreeGrafter"/>
</dbReference>
<feature type="binding site" evidence="4">
    <location>
        <position position="121"/>
    </location>
    <ligand>
        <name>substrate</name>
    </ligand>
</feature>
<feature type="binding site" evidence="4">
    <location>
        <position position="252"/>
    </location>
    <ligand>
        <name>substrate</name>
    </ligand>
</feature>
<dbReference type="Gene3D" id="1.50.10.10">
    <property type="match status" value="1"/>
</dbReference>
<organism evidence="7 9">
    <name type="scientific">Stigmatella aurantiaca (strain DW4/3-1)</name>
    <dbReference type="NCBI Taxonomy" id="378806"/>
    <lineage>
        <taxon>Bacteria</taxon>
        <taxon>Pseudomonadati</taxon>
        <taxon>Myxococcota</taxon>
        <taxon>Myxococcia</taxon>
        <taxon>Myxococcales</taxon>
        <taxon>Cystobacterineae</taxon>
        <taxon>Archangiaceae</taxon>
        <taxon>Stigmatella</taxon>
    </lineage>
</organism>
<dbReference type="InterPro" id="IPR012341">
    <property type="entry name" value="6hp_glycosidase-like_sf"/>
</dbReference>
<dbReference type="InterPro" id="IPR017756">
    <property type="entry name" value="TM_Gly-Cys-Arg_CS"/>
</dbReference>
<evidence type="ECO:0000256" key="4">
    <source>
        <dbReference type="PIRSR" id="PIRSR610905-2"/>
    </source>
</evidence>
<reference evidence="7 9" key="1">
    <citation type="submission" date="2006-04" db="EMBL/GenBank/DDBJ databases">
        <authorList>
            <person name="Nierman W.C."/>
        </authorList>
    </citation>
    <scope>NUCLEOTIDE SEQUENCE [LARGE SCALE GENOMIC DNA]</scope>
    <source>
        <strain evidence="7 9">DW4/3-1</strain>
    </source>
</reference>
<dbReference type="Proteomes" id="UP000032702">
    <property type="component" value="Unassembled WGS sequence"/>
</dbReference>
<protein>
    <submittedName>
        <fullName evidence="7">Unsaturated glucuronyl hydrolase</fullName>
    </submittedName>
</protein>
<keyword evidence="8" id="KW-1185">Reference proteome</keyword>
<feature type="binding site" evidence="4">
    <location>
        <position position="240"/>
    </location>
    <ligand>
        <name>substrate</name>
    </ligand>
</feature>
<reference evidence="6 8" key="2">
    <citation type="journal article" date="2011" name="Mol. Biol. Evol.">
        <title>Comparative genomic analysis of fruiting body formation in Myxococcales.</title>
        <authorList>
            <person name="Huntley S."/>
            <person name="Hamann N."/>
            <person name="Wegener-Feldbrugge S."/>
            <person name="Treuner-Lange A."/>
            <person name="Kube M."/>
            <person name="Reinhardt R."/>
            <person name="Klages S."/>
            <person name="Muller R."/>
            <person name="Ronning C.M."/>
            <person name="Nierman W.C."/>
            <person name="Sogaard-Andersen L."/>
        </authorList>
    </citation>
    <scope>NUCLEOTIDE SEQUENCE [LARGE SCALE GENOMIC DNA]</scope>
    <source>
        <strain evidence="6 8">DW4/3-1</strain>
    </source>
</reference>
<comment type="similarity">
    <text evidence="2">Belongs to the glycosyl hydrolase 88 family.</text>
</comment>
<sequence>MAGRGRGKAGFLAAVGLVCALGAGTARAFDEAAADRALLFAQQQLVRTVSQIPTNQYPKSSLPNGTWRLVAATDLLGWTQGFFPGELWYMYQQTGLATWRVRADAWTRSLEGQKSNMLSHDLGFKFIPSYGLAYQLTGNDSYRQVLLTAAGALASRYNPRVGIISCCDWNPDWQLPLVVDTMMNLELLLWGSENGGQAGWRDMAVNHALRTLSDLVRPDGSTFHVADYARNTGALRFQGTYQGYSNASTWTRGQAWAVYGYTLVYRYTRDPRMLEAAQKVTDYYLSRLPADGIPPWDFDAPASQLLKDSSAAAAVASALLELTNYVSDPSKQRLYWNAAMRMLDSLSSPAYLAAGTSSPGILQHGVGHYPAGQEVDVSLAYGDYYFIEALRRFKQQPMPPSPGLWFSKLYFAEAVHDLGSGNAGVRTVEFDVTPLDDSIDGVVGYADSATSVTAYSQLSMLVRMNPSGWFDVFNGTGYSAANTLLYVANTPYHVRISADLDARQYSVWIRPSGGAEILLADRYAFRSTAPSIDDLGKVVLKSGTRDNEFRVANHAVRPAGETWYSRQGFYAGLHPLGTENTGIQTLEFDVRPLRSPIDGVIGYADSSTVVTERSHLAMNLRMGLNGLFETYNGSGYAAVNRVPYTLHGIYHVRIRADVPARRYSVWVRPPGGAEILLADRYAFRSDAPSVDELGLLSLKSGSNDDYWVANHTVRSVTGAELPIRQEMALLGEEPEMVPQEAAAGCSTTAGASSLAPLGVWLWLLRRRRAFRLAAGASHGHRRLS</sequence>
<keyword evidence="1 7" id="KW-0378">Hydrolase</keyword>
<dbReference type="OrthoDB" id="428577at2"/>
<feature type="binding site" evidence="4">
    <location>
        <position position="256"/>
    </location>
    <ligand>
        <name>substrate</name>
    </ligand>
</feature>
<dbReference type="NCBIfam" id="TIGR03382">
    <property type="entry name" value="GC_trans_RRR"/>
    <property type="match status" value="1"/>
</dbReference>
<dbReference type="HOGENOM" id="CLU_021355_0_0_7"/>
<dbReference type="KEGG" id="sur:STAUR_3603"/>
<dbReference type="Proteomes" id="UP000001351">
    <property type="component" value="Chromosome"/>
</dbReference>
<dbReference type="CAZy" id="GH88">
    <property type="family name" value="Glycoside Hydrolase Family 88"/>
</dbReference>
<evidence type="ECO:0000256" key="5">
    <source>
        <dbReference type="SAM" id="SignalP"/>
    </source>
</evidence>
<gene>
    <name evidence="6" type="ordered locus">STAUR_3603</name>
    <name evidence="7" type="ORF">STIAU_5003</name>
</gene>
<dbReference type="SUPFAM" id="SSF48208">
    <property type="entry name" value="Six-hairpin glycosidases"/>
    <property type="match status" value="1"/>
</dbReference>
<evidence type="ECO:0000256" key="1">
    <source>
        <dbReference type="ARBA" id="ARBA00022801"/>
    </source>
</evidence>
<dbReference type="eggNOG" id="COG3979">
    <property type="taxonomic scope" value="Bacteria"/>
</dbReference>
<dbReference type="Pfam" id="PF07470">
    <property type="entry name" value="Glyco_hydro_88"/>
    <property type="match status" value="1"/>
</dbReference>
<dbReference type="EMBL" id="CP002271">
    <property type="protein sequence ID" value="ADO71393.1"/>
    <property type="molecule type" value="Genomic_DNA"/>
</dbReference>
<dbReference type="InterPro" id="IPR010905">
    <property type="entry name" value="Glyco_hydro_88"/>
</dbReference>
<evidence type="ECO:0000313" key="6">
    <source>
        <dbReference type="EMBL" id="ADO71393.1"/>
    </source>
</evidence>
<evidence type="ECO:0000313" key="9">
    <source>
        <dbReference type="Proteomes" id="UP000032702"/>
    </source>
</evidence>
<evidence type="ECO:0000313" key="7">
    <source>
        <dbReference type="EMBL" id="EAU67778.1"/>
    </source>
</evidence>
<feature type="binding site" evidence="4">
    <location>
        <position position="180"/>
    </location>
    <ligand>
        <name>substrate</name>
    </ligand>
</feature>
<dbReference type="PANTHER" id="PTHR36845">
    <property type="entry name" value="HYDROLASE, PUTATIVE (AFU_ORTHOLOGUE AFUA_7G05090)-RELATED"/>
    <property type="match status" value="1"/>
</dbReference>
<accession>Q096Y7</accession>
<evidence type="ECO:0000313" key="8">
    <source>
        <dbReference type="Proteomes" id="UP000001351"/>
    </source>
</evidence>
<dbReference type="PANTHER" id="PTHR36845:SF1">
    <property type="entry name" value="HYDROLASE, PUTATIVE (AFU_ORTHOLOGUE AFUA_7G05090)-RELATED"/>
    <property type="match status" value="1"/>
</dbReference>
<feature type="active site" description="Nucleophile" evidence="3">
    <location>
        <position position="121"/>
    </location>
</feature>
<proteinExistence type="inferred from homology"/>